<dbReference type="InterPro" id="IPR011009">
    <property type="entry name" value="Kinase-like_dom_sf"/>
</dbReference>
<dbReference type="EMBL" id="HBIN01007820">
    <property type="protein sequence ID" value="CAE0435482.1"/>
    <property type="molecule type" value="Transcribed_RNA"/>
</dbReference>
<dbReference type="GO" id="GO:0005524">
    <property type="term" value="F:ATP binding"/>
    <property type="evidence" value="ECO:0007669"/>
    <property type="project" value="UniProtKB-UniRule"/>
</dbReference>
<dbReference type="InterPro" id="IPR000719">
    <property type="entry name" value="Prot_kinase_dom"/>
</dbReference>
<dbReference type="InterPro" id="IPR017441">
    <property type="entry name" value="Protein_kinase_ATP_BS"/>
</dbReference>
<dbReference type="SUPFAM" id="SSF56112">
    <property type="entry name" value="Protein kinase-like (PK-like)"/>
    <property type="match status" value="1"/>
</dbReference>
<feature type="binding site" evidence="6">
    <location>
        <position position="425"/>
    </location>
    <ligand>
        <name>ATP</name>
        <dbReference type="ChEBI" id="CHEBI:30616"/>
    </ligand>
</feature>
<dbReference type="Pfam" id="PF00069">
    <property type="entry name" value="Pkinase"/>
    <property type="match status" value="2"/>
</dbReference>
<keyword evidence="3 6" id="KW-0547">Nucleotide-binding</keyword>
<gene>
    <name evidence="8" type="ORF">ASTO00021_LOCUS5762</name>
</gene>
<sequence length="918" mass="104218">MIAGEGSLSSDSCIQYFKCSEASSPPSFSSSKQKWRRAYCKIIAVRRFANGRNPKNERGKCDVDIANNMNKPILGLSSPKIHVADKIDVKKSIPTCLKCNNADTVKLNVHKDDETNTCAGSNVGNKIEMKIDIQNDEVIRKAMDENTNHDKTKADDIGNTVEVEAENDRSKNIVSEVARNRWRMAVLKIRAAQRFAKGDFTKPHYEQKRLKRCMVHSLFSSASESDMERFIDYTNETNHFLKLEDQVFRRNSVISVMPGYPPRNEAATLTPLSHRCQYRWNYFHSNTDLIVEEMTRKELVPEQLLEEAEDVSGVISPHSDKDKQSLFNLENEGNISSDEEDEDYGDCHVVVDFNEIEIGVNLLSKEEEQAGDAATPDSVKDKTLYKYTSEVSIGDFKPLRVIGSGSSGQVYLVQHRQSGVKYAMKVLNKLDALRRKRECRVMTERDILSKMHSYRLITTLRFAFHTQFSLQQPWNSHLFFVMDYCSGGNLHEMMIRQHQHRYKLLNASDFHLCLWNAGTGKGLDLPLSIAEIKNPNIQRSSFGLPFTYVRFILAEIAQVLLYLHESGYVFRDLKPQNVMLHGDGHIRLGDFGIAKRGIVEGAHVSLRSTSFVGTMEYMAPEMVTGAAQTSAMDWWTMGCLAYELVFGQPPFCFPQGNIEIKDKEQTELFFRIMTPEKSVMYPQPSPCGKEVVDLIRDLLVTKPENRLCGNKVVSHPFFEHICWSDLVKGGGLNEITSSGFHWKEEEDCASANEFEDTEEVVNRKNDMLSDLHLKASQRKGGNGVKVSRSQAAVLKGFKSLQSVYNSVAAPYLPNSVVQSRERNRREILGLPVNQSYVNGNGMTSKILQAPVGTFRRLYGLRSKLTMKKIHCKNKQEKVRRRSSMHAFRSGLTVEKEATDRVEVRSRSGSNFEGFDWCE</sequence>
<keyword evidence="2" id="KW-0808">Transferase</keyword>
<keyword evidence="5 6" id="KW-0067">ATP-binding</keyword>
<evidence type="ECO:0000256" key="1">
    <source>
        <dbReference type="ARBA" id="ARBA00022527"/>
    </source>
</evidence>
<reference evidence="8" key="1">
    <citation type="submission" date="2021-01" db="EMBL/GenBank/DDBJ databases">
        <authorList>
            <person name="Corre E."/>
            <person name="Pelletier E."/>
            <person name="Niang G."/>
            <person name="Scheremetjew M."/>
            <person name="Finn R."/>
            <person name="Kale V."/>
            <person name="Holt S."/>
            <person name="Cochrane G."/>
            <person name="Meng A."/>
            <person name="Brown T."/>
            <person name="Cohen L."/>
        </authorList>
    </citation>
    <scope>NUCLEOTIDE SEQUENCE</scope>
    <source>
        <strain evidence="8">GSBS06</strain>
    </source>
</reference>
<evidence type="ECO:0000313" key="8">
    <source>
        <dbReference type="EMBL" id="CAE0435482.1"/>
    </source>
</evidence>
<keyword evidence="1" id="KW-0723">Serine/threonine-protein kinase</keyword>
<evidence type="ECO:0000259" key="7">
    <source>
        <dbReference type="PROSITE" id="PS50011"/>
    </source>
</evidence>
<dbReference type="GO" id="GO:0004674">
    <property type="term" value="F:protein serine/threonine kinase activity"/>
    <property type="evidence" value="ECO:0007669"/>
    <property type="project" value="UniProtKB-KW"/>
</dbReference>
<dbReference type="PANTHER" id="PTHR24351">
    <property type="entry name" value="RIBOSOMAL PROTEIN S6 KINASE"/>
    <property type="match status" value="1"/>
</dbReference>
<feature type="domain" description="Protein kinase" evidence="7">
    <location>
        <begin position="396"/>
        <end position="718"/>
    </location>
</feature>
<evidence type="ECO:0000256" key="5">
    <source>
        <dbReference type="ARBA" id="ARBA00022840"/>
    </source>
</evidence>
<dbReference type="PROSITE" id="PS00107">
    <property type="entry name" value="PROTEIN_KINASE_ATP"/>
    <property type="match status" value="1"/>
</dbReference>
<organism evidence="8">
    <name type="scientific">Aplanochytrium stocchinoi</name>
    <dbReference type="NCBI Taxonomy" id="215587"/>
    <lineage>
        <taxon>Eukaryota</taxon>
        <taxon>Sar</taxon>
        <taxon>Stramenopiles</taxon>
        <taxon>Bigyra</taxon>
        <taxon>Labyrinthulomycetes</taxon>
        <taxon>Thraustochytrida</taxon>
        <taxon>Thraustochytriidae</taxon>
        <taxon>Aplanochytrium</taxon>
    </lineage>
</organism>
<keyword evidence="4" id="KW-0418">Kinase</keyword>
<accession>A0A7S3PF93</accession>
<evidence type="ECO:0000256" key="3">
    <source>
        <dbReference type="ARBA" id="ARBA00022741"/>
    </source>
</evidence>
<evidence type="ECO:0000256" key="2">
    <source>
        <dbReference type="ARBA" id="ARBA00022679"/>
    </source>
</evidence>
<dbReference type="InterPro" id="IPR045270">
    <property type="entry name" value="STKc_AGC"/>
</dbReference>
<evidence type="ECO:0000256" key="6">
    <source>
        <dbReference type="PROSITE-ProRule" id="PRU10141"/>
    </source>
</evidence>
<dbReference type="Gene3D" id="3.30.200.20">
    <property type="entry name" value="Phosphorylase Kinase, domain 1"/>
    <property type="match status" value="1"/>
</dbReference>
<evidence type="ECO:0000256" key="4">
    <source>
        <dbReference type="ARBA" id="ARBA00022777"/>
    </source>
</evidence>
<dbReference type="Gene3D" id="1.10.510.10">
    <property type="entry name" value="Transferase(Phosphotransferase) domain 1"/>
    <property type="match status" value="1"/>
</dbReference>
<proteinExistence type="predicted"/>
<dbReference type="PROSITE" id="PS50011">
    <property type="entry name" value="PROTEIN_KINASE_DOM"/>
    <property type="match status" value="1"/>
</dbReference>
<dbReference type="SMART" id="SM00220">
    <property type="entry name" value="S_TKc"/>
    <property type="match status" value="1"/>
</dbReference>
<dbReference type="CDD" id="cd05123">
    <property type="entry name" value="STKc_AGC"/>
    <property type="match status" value="1"/>
</dbReference>
<protein>
    <recommendedName>
        <fullName evidence="7">Protein kinase domain-containing protein</fullName>
    </recommendedName>
</protein>
<name>A0A7S3PF93_9STRA</name>
<dbReference type="AlphaFoldDB" id="A0A7S3PF93"/>